<dbReference type="Proteomes" id="UP000323824">
    <property type="component" value="Chromosome"/>
</dbReference>
<dbReference type="KEGG" id="sper:EW093_11255"/>
<proteinExistence type="predicted"/>
<dbReference type="InterPro" id="IPR047111">
    <property type="entry name" value="YbaP-like"/>
</dbReference>
<dbReference type="Pfam" id="PF01963">
    <property type="entry name" value="TraB_PrgY_gumN"/>
    <property type="match status" value="1"/>
</dbReference>
<reference evidence="1 2" key="1">
    <citation type="submission" date="2019-02" db="EMBL/GenBank/DDBJ databases">
        <authorList>
            <person name="Fomenkov A."/>
            <person name="Dubinina G."/>
            <person name="Grabovich M."/>
            <person name="Vincze T."/>
            <person name="Roberts R.J."/>
        </authorList>
    </citation>
    <scope>NUCLEOTIDE SEQUENCE [LARGE SCALE GENOMIC DNA]</scope>
    <source>
        <strain evidence="1 2">P</strain>
    </source>
</reference>
<evidence type="ECO:0000313" key="2">
    <source>
        <dbReference type="Proteomes" id="UP000323824"/>
    </source>
</evidence>
<dbReference type="AlphaFoldDB" id="A0A5C1QB29"/>
<dbReference type="PANTHER" id="PTHR40590">
    <property type="entry name" value="CYTOPLASMIC PROTEIN-RELATED"/>
    <property type="match status" value="1"/>
</dbReference>
<name>A0A5C1QB29_9SPIO</name>
<dbReference type="PROSITE" id="PS51257">
    <property type="entry name" value="PROKAR_LIPOPROTEIN"/>
    <property type="match status" value="1"/>
</dbReference>
<accession>A0A5C1QB29</accession>
<dbReference type="OrthoDB" id="357294at2"/>
<protein>
    <submittedName>
        <fullName evidence="1">TraB/GumN family protein</fullName>
    </submittedName>
</protein>
<evidence type="ECO:0000313" key="1">
    <source>
        <dbReference type="EMBL" id="QEN05265.1"/>
    </source>
</evidence>
<dbReference type="InterPro" id="IPR002816">
    <property type="entry name" value="TraB/PrgY/GumN_fam"/>
</dbReference>
<gene>
    <name evidence="1" type="ORF">EW093_11255</name>
</gene>
<dbReference type="PANTHER" id="PTHR40590:SF1">
    <property type="entry name" value="CYTOPLASMIC PROTEIN"/>
    <property type="match status" value="1"/>
</dbReference>
<organism evidence="1 2">
    <name type="scientific">Thiospirochaeta perfilievii</name>
    <dbReference type="NCBI Taxonomy" id="252967"/>
    <lineage>
        <taxon>Bacteria</taxon>
        <taxon>Pseudomonadati</taxon>
        <taxon>Spirochaetota</taxon>
        <taxon>Spirochaetia</taxon>
        <taxon>Spirochaetales</taxon>
        <taxon>Spirochaetaceae</taxon>
        <taxon>Thiospirochaeta</taxon>
    </lineage>
</organism>
<reference evidence="1 2" key="2">
    <citation type="submission" date="2019-09" db="EMBL/GenBank/DDBJ databases">
        <title>Complete Genome Sequence and Methylome Analysis of free living Spirochaetas.</title>
        <authorList>
            <person name="Leshcheva N."/>
            <person name="Mikheeva N."/>
        </authorList>
    </citation>
    <scope>NUCLEOTIDE SEQUENCE [LARGE SCALE GENOMIC DNA]</scope>
    <source>
        <strain evidence="1 2">P</strain>
    </source>
</reference>
<keyword evidence="2" id="KW-1185">Reference proteome</keyword>
<dbReference type="EMBL" id="CP035807">
    <property type="protein sequence ID" value="QEN05265.1"/>
    <property type="molecule type" value="Genomic_DNA"/>
</dbReference>
<sequence>MYKIKLLIKKIITMCAVTIVIGSSISCSSTADKVLKGNDVRPLLWELKNGDRSIYIAGSIHIAPGDIYPLDDSFYQAIENSDHFVLEADASLTTTPEFQKFIIETSLLPDNDDLANYVDENHRRQITEILTPYNMTFEHIRIFKPWMVSAVISDYKTKEFGYSSENGVDIHLQAVADEMGLDTMYLESAESQILLRDSYPKEYQIAELISTIDNVNTFGDYYENLISAWKLGDTKRIKNIIDESLLLSKGDEFLDLLFYQRNKNWLEAIEGFLETNDNYFIVVGAGHLVGDGSLINLLKDKEYDVNRL</sequence>
<dbReference type="CDD" id="cd14789">
    <property type="entry name" value="Tiki"/>
    <property type="match status" value="1"/>
</dbReference>